<comment type="caution">
    <text evidence="2">The sequence shown here is derived from an EMBL/GenBank/DDBJ whole genome shotgun (WGS) entry which is preliminary data.</text>
</comment>
<accession>A0AAV6VZK3</accession>
<dbReference type="AlphaFoldDB" id="A0AAV6VZK3"/>
<keyword evidence="1" id="KW-0732">Signal</keyword>
<proteinExistence type="predicted"/>
<evidence type="ECO:0000313" key="3">
    <source>
        <dbReference type="Proteomes" id="UP000827092"/>
    </source>
</evidence>
<dbReference type="Proteomes" id="UP000827092">
    <property type="component" value="Unassembled WGS sequence"/>
</dbReference>
<sequence>MDVVHLLVVLTVITSIKCQGINFWNGFQGMDMFMGGFDWKKAWDNFAESFKEMSEQFKKMKPMPNWFDGQNVCFTDFFRTDPFFEEHPGLQGVEFENCRGTNFKFVCIARMFVNGKSQQRIRTYECCPGFVGRFDNGMKCVKSN</sequence>
<feature type="chain" id="PRO_5043652915" evidence="1">
    <location>
        <begin position="19"/>
        <end position="144"/>
    </location>
</feature>
<name>A0AAV6VZK3_9ARAC</name>
<reference evidence="2 3" key="1">
    <citation type="journal article" date="2022" name="Nat. Ecol. Evol.">
        <title>A masculinizing supergene underlies an exaggerated male reproductive morph in a spider.</title>
        <authorList>
            <person name="Hendrickx F."/>
            <person name="De Corte Z."/>
            <person name="Sonet G."/>
            <person name="Van Belleghem S.M."/>
            <person name="Kostlbacher S."/>
            <person name="Vangestel C."/>
        </authorList>
    </citation>
    <scope>NUCLEOTIDE SEQUENCE [LARGE SCALE GENOMIC DNA]</scope>
    <source>
        <strain evidence="2">W744_W776</strain>
    </source>
</reference>
<feature type="signal peptide" evidence="1">
    <location>
        <begin position="1"/>
        <end position="18"/>
    </location>
</feature>
<evidence type="ECO:0000313" key="2">
    <source>
        <dbReference type="EMBL" id="KAG8200981.1"/>
    </source>
</evidence>
<dbReference type="EMBL" id="JAFNEN010000010">
    <property type="protein sequence ID" value="KAG8200981.1"/>
    <property type="molecule type" value="Genomic_DNA"/>
</dbReference>
<protein>
    <submittedName>
        <fullName evidence="2">Uncharacterized protein</fullName>
    </submittedName>
</protein>
<keyword evidence="3" id="KW-1185">Reference proteome</keyword>
<organism evidence="2 3">
    <name type="scientific">Oedothorax gibbosus</name>
    <dbReference type="NCBI Taxonomy" id="931172"/>
    <lineage>
        <taxon>Eukaryota</taxon>
        <taxon>Metazoa</taxon>
        <taxon>Ecdysozoa</taxon>
        <taxon>Arthropoda</taxon>
        <taxon>Chelicerata</taxon>
        <taxon>Arachnida</taxon>
        <taxon>Araneae</taxon>
        <taxon>Araneomorphae</taxon>
        <taxon>Entelegynae</taxon>
        <taxon>Araneoidea</taxon>
        <taxon>Linyphiidae</taxon>
        <taxon>Erigoninae</taxon>
        <taxon>Oedothorax</taxon>
    </lineage>
</organism>
<gene>
    <name evidence="2" type="ORF">JTE90_021445</name>
</gene>
<evidence type="ECO:0000256" key="1">
    <source>
        <dbReference type="SAM" id="SignalP"/>
    </source>
</evidence>